<reference evidence="2 3" key="1">
    <citation type="journal article" date="2021" name="Sci. Rep.">
        <title>The genome of the diatom Chaetoceros tenuissimus carries an ancient integrated fragment of an extant virus.</title>
        <authorList>
            <person name="Hongo Y."/>
            <person name="Kimura K."/>
            <person name="Takaki Y."/>
            <person name="Yoshida Y."/>
            <person name="Baba S."/>
            <person name="Kobayashi G."/>
            <person name="Nagasaki K."/>
            <person name="Hano T."/>
            <person name="Tomaru Y."/>
        </authorList>
    </citation>
    <scope>NUCLEOTIDE SEQUENCE [LARGE SCALE GENOMIC DNA]</scope>
    <source>
        <strain evidence="2 3">NIES-3715</strain>
    </source>
</reference>
<sequence>MEFANSVSELITKLIERHDQEVEWHTVMEEGLFGTIKGEKKNKLKDWFSLHSFNADPFNFFDVDKNSGSSTMPSSDPIKKLDLDIGGFKGIGTFCSYSSSSENDSMSGDSSSSSSGSSLSSDTSSSSSDSSMSSDSSSSSSESSSFAPSKELYHLSSTKQLLKQFENEERQNEVNLIIALTMILGHSNIQLQNLYLLLKEDEESQDNESGSSIDNEDRDEMSISGKDDIGLEVFEKNIDGASYPIIISIPKTVTVPVKRTLMMEFDDESLS</sequence>
<dbReference type="Proteomes" id="UP001054902">
    <property type="component" value="Unassembled WGS sequence"/>
</dbReference>
<accession>A0AAD3CQW0</accession>
<name>A0AAD3CQW0_9STRA</name>
<evidence type="ECO:0000256" key="1">
    <source>
        <dbReference type="SAM" id="MobiDB-lite"/>
    </source>
</evidence>
<evidence type="ECO:0000313" key="3">
    <source>
        <dbReference type="Proteomes" id="UP001054902"/>
    </source>
</evidence>
<feature type="compositionally biased region" description="Low complexity" evidence="1">
    <location>
        <begin position="105"/>
        <end position="145"/>
    </location>
</feature>
<evidence type="ECO:0000313" key="2">
    <source>
        <dbReference type="EMBL" id="GFH50218.1"/>
    </source>
</evidence>
<feature type="region of interest" description="Disordered" evidence="1">
    <location>
        <begin position="105"/>
        <end position="146"/>
    </location>
</feature>
<protein>
    <submittedName>
        <fullName evidence="2">Uncharacterized protein</fullName>
    </submittedName>
</protein>
<proteinExistence type="predicted"/>
<keyword evidence="3" id="KW-1185">Reference proteome</keyword>
<gene>
    <name evidence="2" type="ORF">CTEN210_06694</name>
</gene>
<dbReference type="AlphaFoldDB" id="A0AAD3CQW0"/>
<organism evidence="2 3">
    <name type="scientific">Chaetoceros tenuissimus</name>
    <dbReference type="NCBI Taxonomy" id="426638"/>
    <lineage>
        <taxon>Eukaryota</taxon>
        <taxon>Sar</taxon>
        <taxon>Stramenopiles</taxon>
        <taxon>Ochrophyta</taxon>
        <taxon>Bacillariophyta</taxon>
        <taxon>Coscinodiscophyceae</taxon>
        <taxon>Chaetocerotophycidae</taxon>
        <taxon>Chaetocerotales</taxon>
        <taxon>Chaetocerotaceae</taxon>
        <taxon>Chaetoceros</taxon>
    </lineage>
</organism>
<comment type="caution">
    <text evidence="2">The sequence shown here is derived from an EMBL/GenBank/DDBJ whole genome shotgun (WGS) entry which is preliminary data.</text>
</comment>
<dbReference type="EMBL" id="BLLK01000038">
    <property type="protein sequence ID" value="GFH50218.1"/>
    <property type="molecule type" value="Genomic_DNA"/>
</dbReference>